<keyword evidence="3" id="KW-1185">Reference proteome</keyword>
<organism evidence="2 3">
    <name type="scientific">Bombilactobacillus apium</name>
    <dbReference type="NCBI Taxonomy" id="2675299"/>
    <lineage>
        <taxon>Bacteria</taxon>
        <taxon>Bacillati</taxon>
        <taxon>Bacillota</taxon>
        <taxon>Bacilli</taxon>
        <taxon>Lactobacillales</taxon>
        <taxon>Lactobacillaceae</taxon>
        <taxon>Bombilactobacillus</taxon>
    </lineage>
</organism>
<dbReference type="CDD" id="cd06223">
    <property type="entry name" value="PRTases_typeI"/>
    <property type="match status" value="1"/>
</dbReference>
<dbReference type="Proteomes" id="UP000563523">
    <property type="component" value="Unassembled WGS sequence"/>
</dbReference>
<comment type="similarity">
    <text evidence="1">Belongs to the ComF/GntX family.</text>
</comment>
<dbReference type="SUPFAM" id="SSF53271">
    <property type="entry name" value="PRTase-like"/>
    <property type="match status" value="1"/>
</dbReference>
<sequence length="161" mass="18909">MALGYSHFRHQALFAYNSAMHDYFKRYKRYGDYALRRVFNDLLRQETSKLKVPCIYIPSSASHLNQRGFDPVVGLFQEVFKLFPALIKMETTQGQSEKNRQERLATPQFFQFNSHYQVLLEEPQLLLVDDIYTTGRTIFHAQDCLRQAGFRGQFQSLSLAR</sequence>
<protein>
    <submittedName>
        <fullName evidence="2">ComF family protein</fullName>
    </submittedName>
</protein>
<dbReference type="Gene3D" id="3.40.50.2020">
    <property type="match status" value="1"/>
</dbReference>
<name>A0A850R8G6_9LACO</name>
<dbReference type="EMBL" id="JABZEC010000005">
    <property type="protein sequence ID" value="NVY96825.1"/>
    <property type="molecule type" value="Genomic_DNA"/>
</dbReference>
<dbReference type="PANTHER" id="PTHR47505">
    <property type="entry name" value="DNA UTILIZATION PROTEIN YHGH"/>
    <property type="match status" value="1"/>
</dbReference>
<gene>
    <name evidence="2" type="ORF">HU830_06605</name>
</gene>
<dbReference type="PANTHER" id="PTHR47505:SF1">
    <property type="entry name" value="DNA UTILIZATION PROTEIN YHGH"/>
    <property type="match status" value="1"/>
</dbReference>
<accession>A0A850R8G6</accession>
<evidence type="ECO:0000313" key="2">
    <source>
        <dbReference type="EMBL" id="NVY96825.1"/>
    </source>
</evidence>
<dbReference type="InterPro" id="IPR029057">
    <property type="entry name" value="PRTase-like"/>
</dbReference>
<dbReference type="RefSeq" id="WP_176942979.1">
    <property type="nucleotide sequence ID" value="NZ_JABZEC010000005.1"/>
</dbReference>
<evidence type="ECO:0000256" key="1">
    <source>
        <dbReference type="ARBA" id="ARBA00008007"/>
    </source>
</evidence>
<proteinExistence type="inferred from homology"/>
<evidence type="ECO:0000313" key="3">
    <source>
        <dbReference type="Proteomes" id="UP000563523"/>
    </source>
</evidence>
<reference evidence="2 3" key="1">
    <citation type="submission" date="2020-06" db="EMBL/GenBank/DDBJ databases">
        <authorList>
            <person name="Kang J."/>
        </authorList>
    </citation>
    <scope>NUCLEOTIDE SEQUENCE [LARGE SCALE GENOMIC DNA]</scope>
    <source>
        <strain evidence="2 3">DCY120</strain>
    </source>
</reference>
<comment type="caution">
    <text evidence="2">The sequence shown here is derived from an EMBL/GenBank/DDBJ whole genome shotgun (WGS) entry which is preliminary data.</text>
</comment>
<dbReference type="AlphaFoldDB" id="A0A850R8G6"/>
<dbReference type="InterPro" id="IPR051910">
    <property type="entry name" value="ComF/GntX_DNA_util-trans"/>
</dbReference>
<dbReference type="InterPro" id="IPR000836">
    <property type="entry name" value="PRTase_dom"/>
</dbReference>